<feature type="transmembrane region" description="Helical" evidence="8">
    <location>
        <begin position="277"/>
        <end position="296"/>
    </location>
</feature>
<evidence type="ECO:0000256" key="3">
    <source>
        <dbReference type="ARBA" id="ARBA00022692"/>
    </source>
</evidence>
<evidence type="ECO:0000259" key="10">
    <source>
        <dbReference type="PROSITE" id="PS50929"/>
    </source>
</evidence>
<feature type="domain" description="ABC transporter" evidence="9">
    <location>
        <begin position="338"/>
        <end position="566"/>
    </location>
</feature>
<feature type="transmembrane region" description="Helical" evidence="8">
    <location>
        <begin position="134"/>
        <end position="157"/>
    </location>
</feature>
<evidence type="ECO:0000256" key="8">
    <source>
        <dbReference type="SAM" id="Phobius"/>
    </source>
</evidence>
<name>A0A285NCC9_9HYPH</name>
<dbReference type="InterPro" id="IPR014223">
    <property type="entry name" value="ABC_CydC/D"/>
</dbReference>
<dbReference type="GO" id="GO:0045454">
    <property type="term" value="P:cell redox homeostasis"/>
    <property type="evidence" value="ECO:0007669"/>
    <property type="project" value="InterPro"/>
</dbReference>
<dbReference type="PANTHER" id="PTHR24221">
    <property type="entry name" value="ATP-BINDING CASSETTE SUB-FAMILY B"/>
    <property type="match status" value="1"/>
</dbReference>
<dbReference type="Gene3D" id="1.20.1560.10">
    <property type="entry name" value="ABC transporter type 1, transmembrane domain"/>
    <property type="match status" value="1"/>
</dbReference>
<dbReference type="GO" id="GO:0005524">
    <property type="term" value="F:ATP binding"/>
    <property type="evidence" value="ECO:0007669"/>
    <property type="project" value="UniProtKB-KW"/>
</dbReference>
<protein>
    <submittedName>
        <fullName evidence="11">ATP-binding cassette, subfamily C, CydC</fullName>
    </submittedName>
</protein>
<keyword evidence="6 8" id="KW-1133">Transmembrane helix</keyword>
<evidence type="ECO:0000256" key="1">
    <source>
        <dbReference type="ARBA" id="ARBA00004651"/>
    </source>
</evidence>
<dbReference type="InterPro" id="IPR039421">
    <property type="entry name" value="Type_1_exporter"/>
</dbReference>
<dbReference type="PANTHER" id="PTHR24221:SF653">
    <property type="entry name" value="TRANSPORT ATP-BINDING PROTEIN CYDC"/>
    <property type="match status" value="1"/>
</dbReference>
<accession>A0A285NCC9</accession>
<keyword evidence="3 8" id="KW-0812">Transmembrane</keyword>
<dbReference type="PROSITE" id="PS50893">
    <property type="entry name" value="ABC_TRANSPORTER_2"/>
    <property type="match status" value="1"/>
</dbReference>
<proteinExistence type="inferred from homology"/>
<evidence type="ECO:0000256" key="5">
    <source>
        <dbReference type="ARBA" id="ARBA00022840"/>
    </source>
</evidence>
<dbReference type="SUPFAM" id="SSF52540">
    <property type="entry name" value="P-loop containing nucleoside triphosphate hydrolases"/>
    <property type="match status" value="1"/>
</dbReference>
<dbReference type="NCBIfam" id="TIGR02868">
    <property type="entry name" value="CydC"/>
    <property type="match status" value="1"/>
</dbReference>
<dbReference type="GO" id="GO:0034775">
    <property type="term" value="P:glutathione transmembrane transport"/>
    <property type="evidence" value="ECO:0007669"/>
    <property type="project" value="InterPro"/>
</dbReference>
<dbReference type="InterPro" id="IPR027417">
    <property type="entry name" value="P-loop_NTPase"/>
</dbReference>
<dbReference type="InterPro" id="IPR017871">
    <property type="entry name" value="ABC_transporter-like_CS"/>
</dbReference>
<keyword evidence="7 8" id="KW-0472">Membrane</keyword>
<reference evidence="11 12" key="1">
    <citation type="submission" date="2017-09" db="EMBL/GenBank/DDBJ databases">
        <authorList>
            <person name="Ehlers B."/>
            <person name="Leendertz F.H."/>
        </authorList>
    </citation>
    <scope>NUCLEOTIDE SEQUENCE [LARGE SCALE GENOMIC DNA]</scope>
    <source>
        <strain evidence="11 12">DSM 18289</strain>
    </source>
</reference>
<dbReference type="GO" id="GO:0005886">
    <property type="term" value="C:plasma membrane"/>
    <property type="evidence" value="ECO:0007669"/>
    <property type="project" value="UniProtKB-SubCell"/>
</dbReference>
<dbReference type="SUPFAM" id="SSF90123">
    <property type="entry name" value="ABC transporter transmembrane region"/>
    <property type="match status" value="1"/>
</dbReference>
<dbReference type="GO" id="GO:0140359">
    <property type="term" value="F:ABC-type transporter activity"/>
    <property type="evidence" value="ECO:0007669"/>
    <property type="project" value="InterPro"/>
</dbReference>
<feature type="transmembrane region" description="Helical" evidence="8">
    <location>
        <begin position="15"/>
        <end position="36"/>
    </location>
</feature>
<evidence type="ECO:0000313" key="12">
    <source>
        <dbReference type="Proteomes" id="UP000219439"/>
    </source>
</evidence>
<organism evidence="11 12">
    <name type="scientific">Cohaesibacter gelatinilyticus</name>
    <dbReference type="NCBI Taxonomy" id="372072"/>
    <lineage>
        <taxon>Bacteria</taxon>
        <taxon>Pseudomonadati</taxon>
        <taxon>Pseudomonadota</taxon>
        <taxon>Alphaproteobacteria</taxon>
        <taxon>Hyphomicrobiales</taxon>
        <taxon>Cohaesibacteraceae</taxon>
    </lineage>
</organism>
<gene>
    <name evidence="11" type="ORF">SAMN06265368_0590</name>
</gene>
<comment type="similarity">
    <text evidence="2">Belongs to the ABC transporter superfamily.</text>
</comment>
<feature type="transmembrane region" description="Helical" evidence="8">
    <location>
        <begin position="163"/>
        <end position="182"/>
    </location>
</feature>
<dbReference type="Proteomes" id="UP000219439">
    <property type="component" value="Unassembled WGS sequence"/>
</dbReference>
<sequence length="567" mass="61821">MKTIFAILRLYWQHYPGWFMAGIGIAYVTALASITLMATAGWFLGATALAGVTGAVVFNTVYPGFLIRTAALTRMAGKYAERVITHDATFRFLARLRLYVFDGISQLPFRRLHDFRSGELLARLTADIDALDGIYLRVILPLSTAVLTCLALIFILHGFNAPIAFAAGGILLLALIILPIQAGKVGVRLGRRIAFTSEALRLRYIDLLRGQMELVMAGRIGDQVSSITKAASRIRDLQAELAAHDLKGRALITLAGGAALVVTLAMGALAFEAGNLSGPMVLLAVLSVFAMAELLVPIRRGLLDIGRVLYAGQRILPLMAEPEPLPEPCLFDLGPVTLKVDDVRFAYSKQAAPIINDLSFNLQSGEAIGIIGGSGAGKSTLLSLVAGLLDPQDGGILLRYDTYQDGRKPRLGLLTQRTELFRESLRENLILGAPDASSDELDDAVEKAQLKRMIERLPNGLEQILGDEGLGLSGGESRRMALARLLLYKPDLWLLDEMTEGLDKNTAQAVLETLREATKNKALLFVTHKQAEAELADKLLVFEDGQSWHIVERDQTDEWDRLVDGLR</sequence>
<dbReference type="GO" id="GO:0016887">
    <property type="term" value="F:ATP hydrolysis activity"/>
    <property type="evidence" value="ECO:0007669"/>
    <property type="project" value="InterPro"/>
</dbReference>
<feature type="domain" description="ABC transmembrane type-1" evidence="10">
    <location>
        <begin position="28"/>
        <end position="307"/>
    </location>
</feature>
<dbReference type="GO" id="GO:0034040">
    <property type="term" value="F:ATPase-coupled lipid transmembrane transporter activity"/>
    <property type="evidence" value="ECO:0007669"/>
    <property type="project" value="TreeGrafter"/>
</dbReference>
<dbReference type="InterPro" id="IPR003439">
    <property type="entry name" value="ABC_transporter-like_ATP-bd"/>
</dbReference>
<dbReference type="PROSITE" id="PS50929">
    <property type="entry name" value="ABC_TM1F"/>
    <property type="match status" value="1"/>
</dbReference>
<comment type="subcellular location">
    <subcellularLocation>
        <location evidence="1">Cell membrane</location>
        <topology evidence="1">Multi-pass membrane protein</topology>
    </subcellularLocation>
</comment>
<feature type="transmembrane region" description="Helical" evidence="8">
    <location>
        <begin position="42"/>
        <end position="65"/>
    </location>
</feature>
<evidence type="ECO:0000256" key="4">
    <source>
        <dbReference type="ARBA" id="ARBA00022741"/>
    </source>
</evidence>
<evidence type="ECO:0000256" key="7">
    <source>
        <dbReference type="ARBA" id="ARBA00023136"/>
    </source>
</evidence>
<dbReference type="PROSITE" id="PS00211">
    <property type="entry name" value="ABC_TRANSPORTER_1"/>
    <property type="match status" value="1"/>
</dbReference>
<keyword evidence="12" id="KW-1185">Reference proteome</keyword>
<evidence type="ECO:0000256" key="6">
    <source>
        <dbReference type="ARBA" id="ARBA00022989"/>
    </source>
</evidence>
<dbReference type="Pfam" id="PF00005">
    <property type="entry name" value="ABC_tran"/>
    <property type="match status" value="1"/>
</dbReference>
<dbReference type="OrthoDB" id="5288404at2"/>
<feature type="transmembrane region" description="Helical" evidence="8">
    <location>
        <begin position="250"/>
        <end position="271"/>
    </location>
</feature>
<keyword evidence="4" id="KW-0547">Nucleotide-binding</keyword>
<dbReference type="Gene3D" id="3.40.50.300">
    <property type="entry name" value="P-loop containing nucleotide triphosphate hydrolases"/>
    <property type="match status" value="1"/>
</dbReference>
<evidence type="ECO:0000259" key="9">
    <source>
        <dbReference type="PROSITE" id="PS50893"/>
    </source>
</evidence>
<evidence type="ECO:0000256" key="2">
    <source>
        <dbReference type="ARBA" id="ARBA00005417"/>
    </source>
</evidence>
<dbReference type="InterPro" id="IPR003593">
    <property type="entry name" value="AAA+_ATPase"/>
</dbReference>
<dbReference type="AlphaFoldDB" id="A0A285NCC9"/>
<dbReference type="SMART" id="SM00382">
    <property type="entry name" value="AAA"/>
    <property type="match status" value="1"/>
</dbReference>
<dbReference type="RefSeq" id="WP_097151897.1">
    <property type="nucleotide sequence ID" value="NZ_OBEL01000001.1"/>
</dbReference>
<dbReference type="EMBL" id="OBEL01000001">
    <property type="protein sequence ID" value="SNZ06938.1"/>
    <property type="molecule type" value="Genomic_DNA"/>
</dbReference>
<dbReference type="InterPro" id="IPR036640">
    <property type="entry name" value="ABC1_TM_sf"/>
</dbReference>
<keyword evidence="5 11" id="KW-0067">ATP-binding</keyword>
<dbReference type="InterPro" id="IPR011527">
    <property type="entry name" value="ABC1_TM_dom"/>
</dbReference>
<evidence type="ECO:0000313" key="11">
    <source>
        <dbReference type="EMBL" id="SNZ06938.1"/>
    </source>
</evidence>